<organism evidence="1 2">
    <name type="scientific">Solimonas aquatica</name>
    <dbReference type="NCBI Taxonomy" id="489703"/>
    <lineage>
        <taxon>Bacteria</taxon>
        <taxon>Pseudomonadati</taxon>
        <taxon>Pseudomonadota</taxon>
        <taxon>Gammaproteobacteria</taxon>
        <taxon>Nevskiales</taxon>
        <taxon>Nevskiaceae</taxon>
        <taxon>Solimonas</taxon>
    </lineage>
</organism>
<dbReference type="EMBL" id="FOFS01000004">
    <property type="protein sequence ID" value="SEQ17159.1"/>
    <property type="molecule type" value="Genomic_DNA"/>
</dbReference>
<name>A0A1H9DUJ7_9GAMM</name>
<accession>A0A1H9DUJ7</accession>
<gene>
    <name evidence="1" type="ORF">SAMN04488038_104173</name>
</gene>
<dbReference type="OrthoDB" id="9795424at2"/>
<dbReference type="AlphaFoldDB" id="A0A1H9DUJ7"/>
<dbReference type="Proteomes" id="UP000199233">
    <property type="component" value="Unassembled WGS sequence"/>
</dbReference>
<evidence type="ECO:0000313" key="1">
    <source>
        <dbReference type="EMBL" id="SEQ17159.1"/>
    </source>
</evidence>
<protein>
    <submittedName>
        <fullName evidence="1">Uncharacterized protein</fullName>
    </submittedName>
</protein>
<reference evidence="1 2" key="1">
    <citation type="submission" date="2016-10" db="EMBL/GenBank/DDBJ databases">
        <authorList>
            <person name="de Groot N.N."/>
        </authorList>
    </citation>
    <scope>NUCLEOTIDE SEQUENCE [LARGE SCALE GENOMIC DNA]</scope>
    <source>
        <strain evidence="1 2">DSM 25927</strain>
    </source>
</reference>
<evidence type="ECO:0000313" key="2">
    <source>
        <dbReference type="Proteomes" id="UP000199233"/>
    </source>
</evidence>
<proteinExistence type="predicted"/>
<keyword evidence="2" id="KW-1185">Reference proteome</keyword>
<dbReference type="RefSeq" id="WP_093283644.1">
    <property type="nucleotide sequence ID" value="NZ_FOFS01000004.1"/>
</dbReference>
<sequence length="256" mass="29112">MAALRERNPTTTAVPARVRMFQATIRPQRLNKATIETEHGRLIVSGRLGQRHADLYEGILRHAKPHRNPQTKEIEAHVIDVDASQLRRVLSDRYSHQQMWQLATELREAVVEIYTPRVQALGGIINDIARYRVDGEILTGALAGECRVRWTIQLGRVVQEFLDKDIRRYYDPGLVARLSTGIGQAVARWLLTHHRQRQPTGGWYIDTVIEAVCGAQADATLRKRRYELRRDADGLARLGISLLSDRINLVDFSPGD</sequence>